<dbReference type="InterPro" id="IPR051698">
    <property type="entry name" value="Transposase_11-like"/>
</dbReference>
<protein>
    <submittedName>
        <fullName evidence="4">ISAs1 family transposase</fullName>
    </submittedName>
</protein>
<comment type="caution">
    <text evidence="4">The sequence shown here is derived from an EMBL/GenBank/DDBJ whole genome shotgun (WGS) entry which is preliminary data.</text>
</comment>
<feature type="region of interest" description="Disordered" evidence="1">
    <location>
        <begin position="359"/>
        <end position="384"/>
    </location>
</feature>
<dbReference type="RefSeq" id="WP_120019462.1">
    <property type="nucleotide sequence ID" value="NZ_QZWZ01000157.1"/>
</dbReference>
<dbReference type="Proteomes" id="UP000272706">
    <property type="component" value="Unassembled WGS sequence"/>
</dbReference>
<keyword evidence="5" id="KW-1185">Reference proteome</keyword>
<dbReference type="NCBIfam" id="NF033564">
    <property type="entry name" value="transpos_ISAs1"/>
    <property type="match status" value="1"/>
</dbReference>
<dbReference type="InterPro" id="IPR047647">
    <property type="entry name" value="ISAs1_transpos"/>
</dbReference>
<evidence type="ECO:0000313" key="5">
    <source>
        <dbReference type="Proteomes" id="UP000272706"/>
    </source>
</evidence>
<dbReference type="InterPro" id="IPR032806">
    <property type="entry name" value="YbfD_N"/>
</dbReference>
<sequence length="408" mass="44995">MALLAGFGEKSRLGVLLGHFSAIEDPRPSHRVAYPLAEVLLLAVCGTIADCDDYEAIGLWGEQHLAFLRRFLPYHHGVPTGRWLTILMNRINPTLFSACFTDWVRACWPDRPELVAIDGKTSRRSHDRAAGQAPLHLVSAFATTSRLVLGQEAVADKSSELTAIPVLLERLAEGGGLKGAIVTIDAIACNGDIAKAVRAAGADYLLAVKANQPTLCREIEAFFADAPQASLDRVTDTDKGHGRIEQRTVTVTREVEWLSGDRRFPGELRLPDVAAIIKVQSKAELKDRCRLETRYYITSAKLTAEAAADAVRGHWGIENQLHWVLDVVFNDDQSRTRKGHGAKNMAVVRHFAINHLRQAPEPVKPANTGLRRKTQKPPAPRPTSLKLRRKIAGWDLAYLTAILQTKAR</sequence>
<evidence type="ECO:0000259" key="3">
    <source>
        <dbReference type="Pfam" id="PF13808"/>
    </source>
</evidence>
<gene>
    <name evidence="4" type="ORF">D3227_40320</name>
</gene>
<feature type="domain" description="H repeat-associated protein N-terminal" evidence="3">
    <location>
        <begin position="18"/>
        <end position="104"/>
    </location>
</feature>
<dbReference type="Pfam" id="PF13808">
    <property type="entry name" value="DDE_Tnp_1_assoc"/>
    <property type="match status" value="1"/>
</dbReference>
<dbReference type="Pfam" id="PF01609">
    <property type="entry name" value="DDE_Tnp_1"/>
    <property type="match status" value="1"/>
</dbReference>
<feature type="domain" description="Transposase IS4-like" evidence="2">
    <location>
        <begin position="112"/>
        <end position="354"/>
    </location>
</feature>
<evidence type="ECO:0000313" key="4">
    <source>
        <dbReference type="EMBL" id="RJT19290.1"/>
    </source>
</evidence>
<proteinExistence type="predicted"/>
<name>A0A3A5JKY9_9HYPH</name>
<dbReference type="GO" id="GO:0006313">
    <property type="term" value="P:DNA transposition"/>
    <property type="evidence" value="ECO:0007669"/>
    <property type="project" value="InterPro"/>
</dbReference>
<organism evidence="4 5">
    <name type="scientific">Mesorhizobium waimense</name>
    <dbReference type="NCBI Taxonomy" id="1300307"/>
    <lineage>
        <taxon>Bacteria</taxon>
        <taxon>Pseudomonadati</taxon>
        <taxon>Pseudomonadota</taxon>
        <taxon>Alphaproteobacteria</taxon>
        <taxon>Hyphomicrobiales</taxon>
        <taxon>Phyllobacteriaceae</taxon>
        <taxon>Mesorhizobium</taxon>
    </lineage>
</organism>
<dbReference type="AlphaFoldDB" id="A0A3A5JKY9"/>
<accession>A0A3A5JKY9</accession>
<dbReference type="GO" id="GO:0003677">
    <property type="term" value="F:DNA binding"/>
    <property type="evidence" value="ECO:0007669"/>
    <property type="project" value="InterPro"/>
</dbReference>
<dbReference type="EMBL" id="QZWZ01000157">
    <property type="protein sequence ID" value="RJT19290.1"/>
    <property type="molecule type" value="Genomic_DNA"/>
</dbReference>
<evidence type="ECO:0000259" key="2">
    <source>
        <dbReference type="Pfam" id="PF01609"/>
    </source>
</evidence>
<dbReference type="GO" id="GO:0004803">
    <property type="term" value="F:transposase activity"/>
    <property type="evidence" value="ECO:0007669"/>
    <property type="project" value="InterPro"/>
</dbReference>
<dbReference type="PANTHER" id="PTHR30298:SF0">
    <property type="entry name" value="PROTEIN YBFL-RELATED"/>
    <property type="match status" value="1"/>
</dbReference>
<dbReference type="PANTHER" id="PTHR30298">
    <property type="entry name" value="H REPEAT-ASSOCIATED PREDICTED TRANSPOSASE"/>
    <property type="match status" value="1"/>
</dbReference>
<evidence type="ECO:0000256" key="1">
    <source>
        <dbReference type="SAM" id="MobiDB-lite"/>
    </source>
</evidence>
<dbReference type="InterPro" id="IPR002559">
    <property type="entry name" value="Transposase_11"/>
</dbReference>
<reference evidence="4 5" key="1">
    <citation type="submission" date="2018-09" db="EMBL/GenBank/DDBJ databases">
        <title>Mesorhizobium carmichaelinearum sp. nov. isolated from Carmichaelinea spp. root nodules in New Zealand.</title>
        <authorList>
            <person name="De Meyer S.E."/>
        </authorList>
    </citation>
    <scope>NUCLEOTIDE SEQUENCE [LARGE SCALE GENOMIC DNA]</scope>
    <source>
        <strain evidence="4 5">ICMP19557</strain>
    </source>
</reference>
<dbReference type="OrthoDB" id="8001376at2"/>